<proteinExistence type="predicted"/>
<comment type="caution">
    <text evidence="1">The sequence shown here is derived from an EMBL/GenBank/DDBJ whole genome shotgun (WGS) entry which is preliminary data.</text>
</comment>
<dbReference type="Gene3D" id="1.20.1440.60">
    <property type="entry name" value="23S rRNA-intervening sequence"/>
    <property type="match status" value="1"/>
</dbReference>
<dbReference type="PANTHER" id="PTHR38471">
    <property type="entry name" value="FOUR HELIX BUNDLE PROTEIN"/>
    <property type="match status" value="1"/>
</dbReference>
<evidence type="ECO:0000313" key="2">
    <source>
        <dbReference type="Proteomes" id="UP001596472"/>
    </source>
</evidence>
<dbReference type="SUPFAM" id="SSF158446">
    <property type="entry name" value="IVS-encoded protein-like"/>
    <property type="match status" value="1"/>
</dbReference>
<dbReference type="Proteomes" id="UP001596472">
    <property type="component" value="Unassembled WGS sequence"/>
</dbReference>
<sequence>MAMHNFEELEVWKRSSRLAVSVLELIDPVKLYALRDQMARSCISVPSNIAEGAERDSDREFRRFLAIAKGSAGELRTQLYVGQRAGVFTSETATPLIQEAREISSMIEGLRKSLRGPGFMGLFLSFF</sequence>
<dbReference type="CDD" id="cd16377">
    <property type="entry name" value="23S_rRNA_IVP_like"/>
    <property type="match status" value="1"/>
</dbReference>
<dbReference type="EMBL" id="JBHTBS010000016">
    <property type="protein sequence ID" value="MFC7339392.1"/>
    <property type="molecule type" value="Genomic_DNA"/>
</dbReference>
<gene>
    <name evidence="1" type="ORF">ACFQY0_19525</name>
</gene>
<evidence type="ECO:0000313" key="1">
    <source>
        <dbReference type="EMBL" id="MFC7339392.1"/>
    </source>
</evidence>
<protein>
    <submittedName>
        <fullName evidence="1">Four helix bundle protein</fullName>
    </submittedName>
</protein>
<dbReference type="InterPro" id="IPR036583">
    <property type="entry name" value="23S_rRNA_IVS_sf"/>
</dbReference>
<dbReference type="Pfam" id="PF05635">
    <property type="entry name" value="23S_rRNA_IVP"/>
    <property type="match status" value="1"/>
</dbReference>
<dbReference type="InterPro" id="IPR012657">
    <property type="entry name" value="23S_rRNA-intervening_sequence"/>
</dbReference>
<reference evidence="2" key="1">
    <citation type="journal article" date="2019" name="Int. J. Syst. Evol. Microbiol.">
        <title>The Global Catalogue of Microorganisms (GCM) 10K type strain sequencing project: providing services to taxonomists for standard genome sequencing and annotation.</title>
        <authorList>
            <consortium name="The Broad Institute Genomics Platform"/>
            <consortium name="The Broad Institute Genome Sequencing Center for Infectious Disease"/>
            <person name="Wu L."/>
            <person name="Ma J."/>
        </authorList>
    </citation>
    <scope>NUCLEOTIDE SEQUENCE [LARGE SCALE GENOMIC DNA]</scope>
    <source>
        <strain evidence="2">CGMCC 4.1467</strain>
    </source>
</reference>
<dbReference type="NCBIfam" id="TIGR02436">
    <property type="entry name" value="four helix bundle protein"/>
    <property type="match status" value="1"/>
</dbReference>
<name>A0ABW2LEI9_9BACT</name>
<organism evidence="1 2">
    <name type="scientific">Haloferula chungangensis</name>
    <dbReference type="NCBI Taxonomy" id="1048331"/>
    <lineage>
        <taxon>Bacteria</taxon>
        <taxon>Pseudomonadati</taxon>
        <taxon>Verrucomicrobiota</taxon>
        <taxon>Verrucomicrobiia</taxon>
        <taxon>Verrucomicrobiales</taxon>
        <taxon>Verrucomicrobiaceae</taxon>
        <taxon>Haloferula</taxon>
    </lineage>
</organism>
<accession>A0ABW2LEI9</accession>
<dbReference type="PANTHER" id="PTHR38471:SF2">
    <property type="entry name" value="FOUR HELIX BUNDLE PROTEIN"/>
    <property type="match status" value="1"/>
</dbReference>
<keyword evidence="2" id="KW-1185">Reference proteome</keyword>
<dbReference type="NCBIfam" id="NF008912">
    <property type="entry name" value="PRK12275.1-6"/>
    <property type="match status" value="1"/>
</dbReference>